<feature type="transmembrane region" description="Helical" evidence="1">
    <location>
        <begin position="337"/>
        <end position="359"/>
    </location>
</feature>
<name>A0A644X7X6_9ZZZZ</name>
<accession>A0A644X7X6</accession>
<feature type="transmembrane region" description="Helical" evidence="1">
    <location>
        <begin position="304"/>
        <end position="325"/>
    </location>
</feature>
<proteinExistence type="predicted"/>
<dbReference type="AlphaFoldDB" id="A0A644X7X6"/>
<keyword evidence="1" id="KW-0812">Transmembrane</keyword>
<reference evidence="3" key="1">
    <citation type="submission" date="2019-08" db="EMBL/GenBank/DDBJ databases">
        <authorList>
            <person name="Kucharzyk K."/>
            <person name="Murdoch R.W."/>
            <person name="Higgins S."/>
            <person name="Loffler F."/>
        </authorList>
    </citation>
    <scope>NUCLEOTIDE SEQUENCE</scope>
</reference>
<dbReference type="SMART" id="SM00267">
    <property type="entry name" value="GGDEF"/>
    <property type="match status" value="1"/>
</dbReference>
<dbReference type="Gene3D" id="3.30.70.270">
    <property type="match status" value="1"/>
</dbReference>
<feature type="domain" description="GGDEF" evidence="2">
    <location>
        <begin position="431"/>
        <end position="555"/>
    </location>
</feature>
<feature type="transmembrane region" description="Helical" evidence="1">
    <location>
        <begin position="12"/>
        <end position="32"/>
    </location>
</feature>
<dbReference type="NCBIfam" id="TIGR00254">
    <property type="entry name" value="GGDEF"/>
    <property type="match status" value="1"/>
</dbReference>
<feature type="transmembrane region" description="Helical" evidence="1">
    <location>
        <begin position="365"/>
        <end position="386"/>
    </location>
</feature>
<dbReference type="InterPro" id="IPR050469">
    <property type="entry name" value="Diguanylate_Cyclase"/>
</dbReference>
<dbReference type="PANTHER" id="PTHR45138:SF9">
    <property type="entry name" value="DIGUANYLATE CYCLASE DGCM-RELATED"/>
    <property type="match status" value="1"/>
</dbReference>
<dbReference type="GO" id="GO:1902201">
    <property type="term" value="P:negative regulation of bacterial-type flagellum-dependent cell motility"/>
    <property type="evidence" value="ECO:0007669"/>
    <property type="project" value="TreeGrafter"/>
</dbReference>
<dbReference type="GO" id="GO:0043709">
    <property type="term" value="P:cell adhesion involved in single-species biofilm formation"/>
    <property type="evidence" value="ECO:0007669"/>
    <property type="project" value="TreeGrafter"/>
</dbReference>
<evidence type="ECO:0000256" key="1">
    <source>
        <dbReference type="SAM" id="Phobius"/>
    </source>
</evidence>
<sequence>MLDFSAEHRMQRILLLLVVVMLCMACFLDSFLPIPALDNEPTTEWEGPWTIYEGETAIAKDVKLPYSIEGPLLGKTFTAVYRLPASFPNHNTAIAVNTSMSSLIVSVDGTSIYRFEGPKQGWARPVFGGSTPHFIRLDDAYQGKTLSLTFEYTSNNAFAGYIHEVRAGSKASLILTEFKEWPSLFFGFSLLLLGTLIALFSFAIQTKEEQKSFFYLAMILLALGGWVFSQTPSKFLLWRNPVLPMNFSFAALYTLPTFLTNYVIHSYPVHRRIKHFKRISMLFLLMYIIGGLLQMTGIAQYTDLLLYSGLALALFLIALFTNLGCEYIKGNSRLSSFLLAFSCLLASILAEVVLLAMNIQLDSAVLLHFGMALSAVILFWHSITLVRQKTQQLSKEQLLQQIAYTDALTGVGNRASYDMEVERICNAGKLEVLGILMMDVNNLKQINDTQGHKAGDNVLRDFGQRLSRLLPASATLYRYGGDEFIALIPKVDEDQIAKLADTVLDFFSSSGKVDYDVAVGYAVYIPKKKEKFAQVVSRADAAMYRCKSAMKAKKA</sequence>
<keyword evidence="1" id="KW-1133">Transmembrane helix</keyword>
<dbReference type="Pfam" id="PF00990">
    <property type="entry name" value="GGDEF"/>
    <property type="match status" value="1"/>
</dbReference>
<dbReference type="CDD" id="cd01949">
    <property type="entry name" value="GGDEF"/>
    <property type="match status" value="1"/>
</dbReference>
<feature type="transmembrane region" description="Helical" evidence="1">
    <location>
        <begin position="249"/>
        <end position="267"/>
    </location>
</feature>
<protein>
    <recommendedName>
        <fullName evidence="2">GGDEF domain-containing protein</fullName>
    </recommendedName>
</protein>
<feature type="transmembrane region" description="Helical" evidence="1">
    <location>
        <begin position="213"/>
        <end position="229"/>
    </location>
</feature>
<comment type="caution">
    <text evidence="3">The sequence shown here is derived from an EMBL/GenBank/DDBJ whole genome shotgun (WGS) entry which is preliminary data.</text>
</comment>
<dbReference type="EMBL" id="VSSQ01001896">
    <property type="protein sequence ID" value="MPM11911.1"/>
    <property type="molecule type" value="Genomic_DNA"/>
</dbReference>
<dbReference type="GO" id="GO:0052621">
    <property type="term" value="F:diguanylate cyclase activity"/>
    <property type="evidence" value="ECO:0007669"/>
    <property type="project" value="TreeGrafter"/>
</dbReference>
<dbReference type="SUPFAM" id="SSF55073">
    <property type="entry name" value="Nucleotide cyclase"/>
    <property type="match status" value="1"/>
</dbReference>
<feature type="transmembrane region" description="Helical" evidence="1">
    <location>
        <begin position="184"/>
        <end position="204"/>
    </location>
</feature>
<dbReference type="PROSITE" id="PS50887">
    <property type="entry name" value="GGDEF"/>
    <property type="match status" value="1"/>
</dbReference>
<dbReference type="InterPro" id="IPR029787">
    <property type="entry name" value="Nucleotide_cyclase"/>
</dbReference>
<feature type="transmembrane region" description="Helical" evidence="1">
    <location>
        <begin position="279"/>
        <end position="298"/>
    </location>
</feature>
<gene>
    <name evidence="3" type="ORF">SDC9_58262</name>
</gene>
<keyword evidence="1" id="KW-0472">Membrane</keyword>
<organism evidence="3">
    <name type="scientific">bioreactor metagenome</name>
    <dbReference type="NCBI Taxonomy" id="1076179"/>
    <lineage>
        <taxon>unclassified sequences</taxon>
        <taxon>metagenomes</taxon>
        <taxon>ecological metagenomes</taxon>
    </lineage>
</organism>
<dbReference type="PANTHER" id="PTHR45138">
    <property type="entry name" value="REGULATORY COMPONENTS OF SENSORY TRANSDUCTION SYSTEM"/>
    <property type="match status" value="1"/>
</dbReference>
<dbReference type="GO" id="GO:0005886">
    <property type="term" value="C:plasma membrane"/>
    <property type="evidence" value="ECO:0007669"/>
    <property type="project" value="TreeGrafter"/>
</dbReference>
<dbReference type="InterPro" id="IPR000160">
    <property type="entry name" value="GGDEF_dom"/>
</dbReference>
<dbReference type="InterPro" id="IPR043128">
    <property type="entry name" value="Rev_trsase/Diguanyl_cyclase"/>
</dbReference>
<evidence type="ECO:0000259" key="2">
    <source>
        <dbReference type="PROSITE" id="PS50887"/>
    </source>
</evidence>
<evidence type="ECO:0000313" key="3">
    <source>
        <dbReference type="EMBL" id="MPM11911.1"/>
    </source>
</evidence>